<accession>A0A9D3V735</accession>
<sequence length="53" mass="5739">CVSIQEAEASTILPTSGSGNPEIGIEALTQVVREGLEKVFEAILRRNRELVQS</sequence>
<reference evidence="1 2" key="1">
    <citation type="journal article" date="2021" name="Plant Biotechnol. J.">
        <title>Multi-omics assisted identification of the key and species-specific regulatory components of drought-tolerant mechanisms in Gossypium stocksii.</title>
        <authorList>
            <person name="Yu D."/>
            <person name="Ke L."/>
            <person name="Zhang D."/>
            <person name="Wu Y."/>
            <person name="Sun Y."/>
            <person name="Mei J."/>
            <person name="Sun J."/>
            <person name="Sun Y."/>
        </authorList>
    </citation>
    <scope>NUCLEOTIDE SEQUENCE [LARGE SCALE GENOMIC DNA]</scope>
    <source>
        <strain evidence="2">cv. E1</strain>
        <tissue evidence="1">Leaf</tissue>
    </source>
</reference>
<keyword evidence="2" id="KW-1185">Reference proteome</keyword>
<organism evidence="1 2">
    <name type="scientific">Gossypium stocksii</name>
    <dbReference type="NCBI Taxonomy" id="47602"/>
    <lineage>
        <taxon>Eukaryota</taxon>
        <taxon>Viridiplantae</taxon>
        <taxon>Streptophyta</taxon>
        <taxon>Embryophyta</taxon>
        <taxon>Tracheophyta</taxon>
        <taxon>Spermatophyta</taxon>
        <taxon>Magnoliopsida</taxon>
        <taxon>eudicotyledons</taxon>
        <taxon>Gunneridae</taxon>
        <taxon>Pentapetalae</taxon>
        <taxon>rosids</taxon>
        <taxon>malvids</taxon>
        <taxon>Malvales</taxon>
        <taxon>Malvaceae</taxon>
        <taxon>Malvoideae</taxon>
        <taxon>Gossypium</taxon>
    </lineage>
</organism>
<proteinExistence type="predicted"/>
<evidence type="ECO:0000313" key="1">
    <source>
        <dbReference type="EMBL" id="KAH1073085.1"/>
    </source>
</evidence>
<feature type="non-terminal residue" evidence="1">
    <location>
        <position position="1"/>
    </location>
</feature>
<comment type="caution">
    <text evidence="1">The sequence shown here is derived from an EMBL/GenBank/DDBJ whole genome shotgun (WGS) entry which is preliminary data.</text>
</comment>
<feature type="non-terminal residue" evidence="1">
    <location>
        <position position="53"/>
    </location>
</feature>
<dbReference type="Proteomes" id="UP000828251">
    <property type="component" value="Unassembled WGS sequence"/>
</dbReference>
<dbReference type="EMBL" id="JAIQCV010000008">
    <property type="protein sequence ID" value="KAH1073085.1"/>
    <property type="molecule type" value="Genomic_DNA"/>
</dbReference>
<evidence type="ECO:0000313" key="2">
    <source>
        <dbReference type="Proteomes" id="UP000828251"/>
    </source>
</evidence>
<gene>
    <name evidence="1" type="ORF">J1N35_025413</name>
</gene>
<dbReference type="AlphaFoldDB" id="A0A9D3V735"/>
<name>A0A9D3V735_9ROSI</name>
<protein>
    <submittedName>
        <fullName evidence="1">Uncharacterized protein</fullName>
    </submittedName>
</protein>